<proteinExistence type="predicted"/>
<organism evidence="5 6">
    <name type="scientific">candidate division WS6 bacterium GW2011_GWF2_39_15</name>
    <dbReference type="NCBI Taxonomy" id="1619100"/>
    <lineage>
        <taxon>Bacteria</taxon>
        <taxon>Candidatus Dojkabacteria</taxon>
    </lineage>
</organism>
<dbReference type="EMBL" id="LBWK01000001">
    <property type="protein sequence ID" value="KKR06200.1"/>
    <property type="molecule type" value="Genomic_DNA"/>
</dbReference>
<dbReference type="InterPro" id="IPR001789">
    <property type="entry name" value="Sig_transdc_resp-reg_receiver"/>
</dbReference>
<reference evidence="5 6" key="1">
    <citation type="journal article" date="2015" name="Nature">
        <title>rRNA introns, odd ribosomes, and small enigmatic genomes across a large radiation of phyla.</title>
        <authorList>
            <person name="Brown C.T."/>
            <person name="Hug L.A."/>
            <person name="Thomas B.C."/>
            <person name="Sharon I."/>
            <person name="Castelle C.J."/>
            <person name="Singh A."/>
            <person name="Wilkins M.J."/>
            <person name="Williams K.H."/>
            <person name="Banfield J.F."/>
        </authorList>
    </citation>
    <scope>NUCLEOTIDE SEQUENCE [LARGE SCALE GENOMIC DNA]</scope>
</reference>
<feature type="domain" description="Response regulatory" evidence="4">
    <location>
        <begin position="6"/>
        <end position="119"/>
    </location>
</feature>
<dbReference type="AlphaFoldDB" id="A0A0G0Q705"/>
<dbReference type="PANTHER" id="PTHR44591:SF3">
    <property type="entry name" value="RESPONSE REGULATORY DOMAIN-CONTAINING PROTEIN"/>
    <property type="match status" value="1"/>
</dbReference>
<feature type="modified residue" description="4-aspartylphosphate" evidence="3">
    <location>
        <position position="54"/>
    </location>
</feature>
<dbReference type="Pfam" id="PF00072">
    <property type="entry name" value="Response_reg"/>
    <property type="match status" value="1"/>
</dbReference>
<name>A0A0G0Q705_9BACT</name>
<dbReference type="PANTHER" id="PTHR44591">
    <property type="entry name" value="STRESS RESPONSE REGULATOR PROTEIN 1"/>
    <property type="match status" value="1"/>
</dbReference>
<dbReference type="InterPro" id="IPR011006">
    <property type="entry name" value="CheY-like_superfamily"/>
</dbReference>
<dbReference type="SUPFAM" id="SSF52172">
    <property type="entry name" value="CheY-like"/>
    <property type="match status" value="1"/>
</dbReference>
<protein>
    <submittedName>
        <fullName evidence="5">DNA-binding response regulator</fullName>
    </submittedName>
</protein>
<evidence type="ECO:0000256" key="2">
    <source>
        <dbReference type="ARBA" id="ARBA00023125"/>
    </source>
</evidence>
<accession>A0A0G0Q705</accession>
<dbReference type="GO" id="GO:0006355">
    <property type="term" value="P:regulation of DNA-templated transcription"/>
    <property type="evidence" value="ECO:0007669"/>
    <property type="project" value="InterPro"/>
</dbReference>
<evidence type="ECO:0000313" key="6">
    <source>
        <dbReference type="Proteomes" id="UP000034799"/>
    </source>
</evidence>
<dbReference type="SMART" id="SM00448">
    <property type="entry name" value="REC"/>
    <property type="match status" value="1"/>
</dbReference>
<gene>
    <name evidence="5" type="ORF">UT34_C0001G0240</name>
</gene>
<keyword evidence="2 5" id="KW-0238">DNA-binding</keyword>
<dbReference type="GO" id="GO:0000160">
    <property type="term" value="P:phosphorelay signal transduction system"/>
    <property type="evidence" value="ECO:0007669"/>
    <property type="project" value="InterPro"/>
</dbReference>
<evidence type="ECO:0000313" key="5">
    <source>
        <dbReference type="EMBL" id="KKR06200.1"/>
    </source>
</evidence>
<dbReference type="STRING" id="1619100.UT34_C0001G0240"/>
<evidence type="ECO:0000259" key="4">
    <source>
        <dbReference type="PROSITE" id="PS50110"/>
    </source>
</evidence>
<keyword evidence="1 3" id="KW-0597">Phosphoprotein</keyword>
<dbReference type="InterPro" id="IPR050595">
    <property type="entry name" value="Bact_response_regulator"/>
</dbReference>
<evidence type="ECO:0000256" key="3">
    <source>
        <dbReference type="PROSITE-ProRule" id="PRU00169"/>
    </source>
</evidence>
<dbReference type="GO" id="GO:0003677">
    <property type="term" value="F:DNA binding"/>
    <property type="evidence" value="ECO:0007669"/>
    <property type="project" value="UniProtKB-KW"/>
</dbReference>
<sequence length="224" mass="25845">MNFKPTVLVVEDDKRINRLIESSLSKDFNVISTRTYREATSNLQRKHIDVACLDIMLPDGSGLDICKIIKKDSCSTKIIILSKKTQIGDRINSFETGADDYLSKPFFVEELNIRIKRLLPGYHENRLVKGHYTLNLEDSTISYKGNKMYLTKSQMVILGNLLSPCNKYCDLDSFIKLYHSYSLVNPTKGSIKVALSRLGFRFKKEWGIDLLHSRYGYGYYLKYE</sequence>
<dbReference type="CDD" id="cd17574">
    <property type="entry name" value="REC_OmpR"/>
    <property type="match status" value="1"/>
</dbReference>
<comment type="caution">
    <text evidence="5">The sequence shown here is derived from an EMBL/GenBank/DDBJ whole genome shotgun (WGS) entry which is preliminary data.</text>
</comment>
<dbReference type="Proteomes" id="UP000034799">
    <property type="component" value="Unassembled WGS sequence"/>
</dbReference>
<dbReference type="Gene3D" id="3.40.50.2300">
    <property type="match status" value="1"/>
</dbReference>
<dbReference type="InterPro" id="IPR016032">
    <property type="entry name" value="Sig_transdc_resp-reg_C-effctor"/>
</dbReference>
<dbReference type="PROSITE" id="PS50110">
    <property type="entry name" value="RESPONSE_REGULATORY"/>
    <property type="match status" value="1"/>
</dbReference>
<evidence type="ECO:0000256" key="1">
    <source>
        <dbReference type="ARBA" id="ARBA00022553"/>
    </source>
</evidence>
<dbReference type="SUPFAM" id="SSF46894">
    <property type="entry name" value="C-terminal effector domain of the bipartite response regulators"/>
    <property type="match status" value="1"/>
</dbReference>